<dbReference type="EMBL" id="JABMCB010000206">
    <property type="protein sequence ID" value="NUU79876.1"/>
    <property type="molecule type" value="Genomic_DNA"/>
</dbReference>
<evidence type="ECO:0000313" key="1">
    <source>
        <dbReference type="EMBL" id="NUU79876.1"/>
    </source>
</evidence>
<proteinExistence type="predicted"/>
<comment type="caution">
    <text evidence="1">The sequence shown here is derived from an EMBL/GenBank/DDBJ whole genome shotgun (WGS) entry which is preliminary data.</text>
</comment>
<keyword evidence="2" id="KW-1185">Reference proteome</keyword>
<gene>
    <name evidence="1" type="ORF">HP552_32320</name>
</gene>
<accession>A0A7Y6C457</accession>
<dbReference type="Proteomes" id="UP000526125">
    <property type="component" value="Unassembled WGS sequence"/>
</dbReference>
<name>A0A7Y6C457_9BACL</name>
<dbReference type="AlphaFoldDB" id="A0A7Y6C457"/>
<protein>
    <submittedName>
        <fullName evidence="1">Uncharacterized protein</fullName>
    </submittedName>
</protein>
<evidence type="ECO:0000313" key="2">
    <source>
        <dbReference type="Proteomes" id="UP000526125"/>
    </source>
</evidence>
<organism evidence="1 2">
    <name type="scientific">Paenibacillus xylanilyticus</name>
    <dbReference type="NCBI Taxonomy" id="248903"/>
    <lineage>
        <taxon>Bacteria</taxon>
        <taxon>Bacillati</taxon>
        <taxon>Bacillota</taxon>
        <taxon>Bacilli</taxon>
        <taxon>Bacillales</taxon>
        <taxon>Paenibacillaceae</taxon>
        <taxon>Paenibacillus</taxon>
    </lineage>
</organism>
<reference evidence="1 2" key="1">
    <citation type="submission" date="2020-05" db="EMBL/GenBank/DDBJ databases">
        <title>Genome Sequencing of Type Strains.</title>
        <authorList>
            <person name="Lemaire J.F."/>
            <person name="Inderbitzin P."/>
            <person name="Gregorio O.A."/>
            <person name="Collins S.B."/>
            <person name="Wespe N."/>
            <person name="Knight-Connoni V."/>
        </authorList>
    </citation>
    <scope>NUCLEOTIDE SEQUENCE [LARGE SCALE GENOMIC DNA]</scope>
    <source>
        <strain evidence="1 2">LMG 21957</strain>
    </source>
</reference>
<dbReference type="RefSeq" id="WP_175399433.1">
    <property type="nucleotide sequence ID" value="NZ_JABMCB010000206.1"/>
</dbReference>
<sequence length="207" mass="23720">MGEGGGGQLITARVMLVKPGSFIEEETGIDNWLAAVKQMPEVRYADVNDRIQVERLMMSQKFGLDALQMAIHVFDESGHPLIGYEVPSGMNIWQDYLRAIRKLMEQRKACVSYGIDPYLLEMEYVANGKLRCAIRMELAPQDVLTQFVTSEKAFLLELLRAIEFLWNKLLHEYHTQSGLDIAKLRNNGEDIFIEIDSLREWVSQLPQ</sequence>